<dbReference type="Proteomes" id="UP000181790">
    <property type="component" value="Unassembled WGS sequence"/>
</dbReference>
<gene>
    <name evidence="1" type="ORF">BLX24_14420</name>
</gene>
<comment type="caution">
    <text evidence="1">The sequence shown here is derived from an EMBL/GenBank/DDBJ whole genome shotgun (WGS) entry which is preliminary data.</text>
</comment>
<evidence type="ECO:0000313" key="2">
    <source>
        <dbReference type="Proteomes" id="UP000181790"/>
    </source>
</evidence>
<name>A0A1S2VKJ7_9BACT</name>
<proteinExistence type="predicted"/>
<dbReference type="AlphaFoldDB" id="A0A1S2VKJ7"/>
<organism evidence="1 2">
    <name type="scientific">Arsenicibacter rosenii</name>
    <dbReference type="NCBI Taxonomy" id="1750698"/>
    <lineage>
        <taxon>Bacteria</taxon>
        <taxon>Pseudomonadati</taxon>
        <taxon>Bacteroidota</taxon>
        <taxon>Cytophagia</taxon>
        <taxon>Cytophagales</taxon>
        <taxon>Spirosomataceae</taxon>
        <taxon>Arsenicibacter</taxon>
    </lineage>
</organism>
<reference evidence="1 2" key="1">
    <citation type="submission" date="2016-10" db="EMBL/GenBank/DDBJ databases">
        <title>Arsenicibacter rosenii gen. nov., sp. nov., an efficient arsenic-methylating bacterium isolated from an arsenic-contaminated paddy soil.</title>
        <authorList>
            <person name="Huang K."/>
        </authorList>
    </citation>
    <scope>NUCLEOTIDE SEQUENCE [LARGE SCALE GENOMIC DNA]</scope>
    <source>
        <strain evidence="1 2">SM-1</strain>
    </source>
</reference>
<evidence type="ECO:0000313" key="1">
    <source>
        <dbReference type="EMBL" id="OIN58745.1"/>
    </source>
</evidence>
<sequence length="558" mass="58536">MTESGKLYAWGIRGQLADGAGVGLLSSAEYGSTPAWPVLTGGATDTTAAVRKPRLLTVSTETSLVDFDANGSGTYNYAMAVGSSGNAYFIDGRFALSFAAIPKPAGVSGTFKYTNVWLPANGSNQKMAYLKGNDGKIYYTGVRDQMSYTGVPSLYNISSSSNDEIFGNIATLVPVEVPFPAGEDIVMIRSFGKVTSVFGNNCNLALSASGKGYITGAWKGVRFPGAQRMSYYSAPLKNTPVTGTELEKMKLNASVYDTVYYLKKFVEVALPAGATKLIGIASPNQLGSTYVPNVMVIDDRNRVYWSGAVLNNVGINGWGISAGNFLSVANDPNLSPDECADNFNIVGTSPSAWDIEAINFRGAAYLGEIGTQVETYSRYNLFIISRSRRGYFVGDMGSHTGAGKLGILNETGGGLYTSPFPVPIANEQLLDCNTSPGTGGPLGPTTPNSATGTIDCSKTMLAPAPILGTAGQTDLIVTITVSATGTFSPVSVTGSGMSLANGITTLTATRTGTQQFHIPLNYDGTALTSNFQFTIGTAGSCSPAVPYPAELRWHGPDQ</sequence>
<accession>A0A1S2VKJ7</accession>
<keyword evidence="2" id="KW-1185">Reference proteome</keyword>
<dbReference type="EMBL" id="MORL01000006">
    <property type="protein sequence ID" value="OIN58745.1"/>
    <property type="molecule type" value="Genomic_DNA"/>
</dbReference>
<protein>
    <submittedName>
        <fullName evidence="1">Uncharacterized protein</fullName>
    </submittedName>
</protein>